<dbReference type="InterPro" id="IPR036583">
    <property type="entry name" value="23S_rRNA_IVS_sf"/>
</dbReference>
<dbReference type="PANTHER" id="PTHR38471">
    <property type="entry name" value="FOUR HELIX BUNDLE PROTEIN"/>
    <property type="match status" value="1"/>
</dbReference>
<organism evidence="1 2">
    <name type="scientific">Candidatus Portnoybacteria bacterium CG11_big_fil_rev_8_21_14_0_20_40_15</name>
    <dbReference type="NCBI Taxonomy" id="1974817"/>
    <lineage>
        <taxon>Bacteria</taxon>
        <taxon>Candidatus Portnoyibacteriota</taxon>
    </lineage>
</organism>
<accession>A0A2H0KRT5</accession>
<evidence type="ECO:0008006" key="3">
    <source>
        <dbReference type="Google" id="ProtNLM"/>
    </source>
</evidence>
<protein>
    <recommendedName>
        <fullName evidence="3">Four helix bundle protein</fullName>
    </recommendedName>
</protein>
<sequence>MATGLQNLKIYQMARELEIEIYHITKEFPADEKYRSIDQLKRSSSSVTNNIAEAYNKQSLKEKIYI</sequence>
<name>A0A2H0KRT5_9BACT</name>
<dbReference type="NCBIfam" id="TIGR02436">
    <property type="entry name" value="four helix bundle protein"/>
    <property type="match status" value="1"/>
</dbReference>
<proteinExistence type="predicted"/>
<dbReference type="AlphaFoldDB" id="A0A2H0KRT5"/>
<dbReference type="Gene3D" id="1.20.1440.60">
    <property type="entry name" value="23S rRNA-intervening sequence"/>
    <property type="match status" value="1"/>
</dbReference>
<evidence type="ECO:0000313" key="2">
    <source>
        <dbReference type="Proteomes" id="UP000229317"/>
    </source>
</evidence>
<reference evidence="1 2" key="1">
    <citation type="submission" date="2017-09" db="EMBL/GenBank/DDBJ databases">
        <title>Depth-based differentiation of microbial function through sediment-hosted aquifers and enrichment of novel symbionts in the deep terrestrial subsurface.</title>
        <authorList>
            <person name="Probst A.J."/>
            <person name="Ladd B."/>
            <person name="Jarett J.K."/>
            <person name="Geller-Mcgrath D.E."/>
            <person name="Sieber C.M."/>
            <person name="Emerson J.B."/>
            <person name="Anantharaman K."/>
            <person name="Thomas B.C."/>
            <person name="Malmstrom R."/>
            <person name="Stieglmeier M."/>
            <person name="Klingl A."/>
            <person name="Woyke T."/>
            <person name="Ryan C.M."/>
            <person name="Banfield J.F."/>
        </authorList>
    </citation>
    <scope>NUCLEOTIDE SEQUENCE [LARGE SCALE GENOMIC DNA]</scope>
    <source>
        <strain evidence="1">CG11_big_fil_rev_8_21_14_0_20_40_15</strain>
    </source>
</reference>
<dbReference type="Pfam" id="PF05635">
    <property type="entry name" value="23S_rRNA_IVP"/>
    <property type="match status" value="1"/>
</dbReference>
<dbReference type="InterPro" id="IPR012657">
    <property type="entry name" value="23S_rRNA-intervening_sequence"/>
</dbReference>
<dbReference type="EMBL" id="PCVO01000065">
    <property type="protein sequence ID" value="PIQ74871.1"/>
    <property type="molecule type" value="Genomic_DNA"/>
</dbReference>
<comment type="caution">
    <text evidence="1">The sequence shown here is derived from an EMBL/GenBank/DDBJ whole genome shotgun (WGS) entry which is preliminary data.</text>
</comment>
<evidence type="ECO:0000313" key="1">
    <source>
        <dbReference type="EMBL" id="PIQ74871.1"/>
    </source>
</evidence>
<dbReference type="Proteomes" id="UP000229317">
    <property type="component" value="Unassembled WGS sequence"/>
</dbReference>
<gene>
    <name evidence="1" type="ORF">COV84_04380</name>
</gene>
<dbReference type="PANTHER" id="PTHR38471:SF2">
    <property type="entry name" value="FOUR HELIX BUNDLE PROTEIN"/>
    <property type="match status" value="1"/>
</dbReference>
<dbReference type="SUPFAM" id="SSF158446">
    <property type="entry name" value="IVS-encoded protein-like"/>
    <property type="match status" value="1"/>
</dbReference>